<evidence type="ECO:0000313" key="3">
    <source>
        <dbReference type="Proteomes" id="UP000014680"/>
    </source>
</evidence>
<accession>A0A0A1U8K8</accession>
<feature type="region of interest" description="Disordered" evidence="1">
    <location>
        <begin position="245"/>
        <end position="272"/>
    </location>
</feature>
<sequence length="321" mass="36394">MNFIQLVMTYDNTELYKELYTTYRTKGVNFPPLTQPDYDDKDATSVTQTPALPFDIETNCKPKEGLSPVKNKVELPQPQKLAVQDVSTNEIFETLPADFRKLLQTMSEFHELCKEPLKRSNLLRNGSLQLHHQLQCDENFFKKAIDIQKEFKNRFNEYSNVEEPDDEIIAALTEEGRKIGHIVRVFKNEISRIKKLETKIEDGVGDMKLAEVPSYGVDAMMSAGVAYPKTTSEAVKIMDMMSHTKGNTLSREDSVTESTSNSETPAGNGHMQQRKSMLFFPPIAPLPQESSKAISFKGIKKENIVKMTSSVDTTRMYTGFL</sequence>
<dbReference type="RefSeq" id="XP_004258036.1">
    <property type="nucleotide sequence ID" value="XM_004257988.1"/>
</dbReference>
<name>A0A0A1U8K8_ENTIV</name>
<organism evidence="2 3">
    <name type="scientific">Entamoeba invadens IP1</name>
    <dbReference type="NCBI Taxonomy" id="370355"/>
    <lineage>
        <taxon>Eukaryota</taxon>
        <taxon>Amoebozoa</taxon>
        <taxon>Evosea</taxon>
        <taxon>Archamoebae</taxon>
        <taxon>Mastigamoebida</taxon>
        <taxon>Entamoebidae</taxon>
        <taxon>Entamoeba</taxon>
    </lineage>
</organism>
<dbReference type="GeneID" id="14890353"/>
<dbReference type="VEuPathDB" id="AmoebaDB:EIN_152420"/>
<evidence type="ECO:0000256" key="1">
    <source>
        <dbReference type="SAM" id="MobiDB-lite"/>
    </source>
</evidence>
<keyword evidence="3" id="KW-1185">Reference proteome</keyword>
<dbReference type="KEGG" id="eiv:EIN_152420"/>
<gene>
    <name evidence="2" type="ORF">EIN_152420</name>
</gene>
<reference evidence="2 3" key="1">
    <citation type="submission" date="2012-10" db="EMBL/GenBank/DDBJ databases">
        <authorList>
            <person name="Zafar N."/>
            <person name="Inman J."/>
            <person name="Hall N."/>
            <person name="Lorenzi H."/>
            <person name="Caler E."/>
        </authorList>
    </citation>
    <scope>NUCLEOTIDE SEQUENCE [LARGE SCALE GENOMIC DNA]</scope>
    <source>
        <strain evidence="2 3">IP1</strain>
    </source>
</reference>
<proteinExistence type="predicted"/>
<dbReference type="Proteomes" id="UP000014680">
    <property type="component" value="Unassembled WGS sequence"/>
</dbReference>
<feature type="compositionally biased region" description="Polar residues" evidence="1">
    <location>
        <begin position="256"/>
        <end position="272"/>
    </location>
</feature>
<evidence type="ECO:0000313" key="2">
    <source>
        <dbReference type="EMBL" id="ELP91265.1"/>
    </source>
</evidence>
<protein>
    <submittedName>
        <fullName evidence="2">Uncharacterized protein</fullName>
    </submittedName>
</protein>
<dbReference type="AlphaFoldDB" id="A0A0A1U8K8"/>
<dbReference type="EMBL" id="KB206474">
    <property type="protein sequence ID" value="ELP91265.1"/>
    <property type="molecule type" value="Genomic_DNA"/>
</dbReference>